<comment type="caution">
    <text evidence="1">The sequence shown here is derived from an EMBL/GenBank/DDBJ whole genome shotgun (WGS) entry which is preliminary data.</text>
</comment>
<reference evidence="1" key="1">
    <citation type="submission" date="2023-07" db="EMBL/GenBank/DDBJ databases">
        <title>draft genome sequence of fig (Ficus carica).</title>
        <authorList>
            <person name="Takahashi T."/>
            <person name="Nishimura K."/>
        </authorList>
    </citation>
    <scope>NUCLEOTIDE SEQUENCE</scope>
</reference>
<sequence>MVVINTGSSKSSFSSLVAAESTESEIVNRVVSRQGLHGIRLSMANQSRLRLSHPRLLSHPALLKSHRRVL</sequence>
<accession>A0AA88AGA0</accession>
<dbReference type="AlphaFoldDB" id="A0AA88AGA0"/>
<protein>
    <submittedName>
        <fullName evidence="1">Uncharacterized protein</fullName>
    </submittedName>
</protein>
<dbReference type="EMBL" id="BTGU01000042">
    <property type="protein sequence ID" value="GMN52487.1"/>
    <property type="molecule type" value="Genomic_DNA"/>
</dbReference>
<name>A0AA88AGA0_FICCA</name>
<evidence type="ECO:0000313" key="1">
    <source>
        <dbReference type="EMBL" id="GMN52487.1"/>
    </source>
</evidence>
<organism evidence="1 2">
    <name type="scientific">Ficus carica</name>
    <name type="common">Common fig</name>
    <dbReference type="NCBI Taxonomy" id="3494"/>
    <lineage>
        <taxon>Eukaryota</taxon>
        <taxon>Viridiplantae</taxon>
        <taxon>Streptophyta</taxon>
        <taxon>Embryophyta</taxon>
        <taxon>Tracheophyta</taxon>
        <taxon>Spermatophyta</taxon>
        <taxon>Magnoliopsida</taxon>
        <taxon>eudicotyledons</taxon>
        <taxon>Gunneridae</taxon>
        <taxon>Pentapetalae</taxon>
        <taxon>rosids</taxon>
        <taxon>fabids</taxon>
        <taxon>Rosales</taxon>
        <taxon>Moraceae</taxon>
        <taxon>Ficeae</taxon>
        <taxon>Ficus</taxon>
    </lineage>
</organism>
<dbReference type="Proteomes" id="UP001187192">
    <property type="component" value="Unassembled WGS sequence"/>
</dbReference>
<evidence type="ECO:0000313" key="2">
    <source>
        <dbReference type="Proteomes" id="UP001187192"/>
    </source>
</evidence>
<keyword evidence="2" id="KW-1185">Reference proteome</keyword>
<proteinExistence type="predicted"/>
<gene>
    <name evidence="1" type="ORF">TIFTF001_021623</name>
</gene>